<evidence type="ECO:0000313" key="1">
    <source>
        <dbReference type="EMBL" id="QNO47045.1"/>
    </source>
</evidence>
<accession>A0A7G9YGB1</accession>
<reference evidence="1" key="1">
    <citation type="submission" date="2020-06" db="EMBL/GenBank/DDBJ databases">
        <title>Unique genomic features of the anaerobic methanotrophic archaea.</title>
        <authorList>
            <person name="Chadwick G.L."/>
            <person name="Skennerton C.T."/>
            <person name="Laso-Perez R."/>
            <person name="Leu A.O."/>
            <person name="Speth D.R."/>
            <person name="Yu H."/>
            <person name="Morgan-Lang C."/>
            <person name="Hatzenpichler R."/>
            <person name="Goudeau D."/>
            <person name="Malmstrom R."/>
            <person name="Brazelton W.J."/>
            <person name="Woyke T."/>
            <person name="Hallam S.J."/>
            <person name="Tyson G.W."/>
            <person name="Wegener G."/>
            <person name="Boetius A."/>
            <person name="Orphan V."/>
        </authorList>
    </citation>
    <scope>NUCLEOTIDE SEQUENCE</scope>
</reference>
<protein>
    <submittedName>
        <fullName evidence="1">Uncharacterized protein</fullName>
    </submittedName>
</protein>
<dbReference type="EMBL" id="MT631239">
    <property type="protein sequence ID" value="QNO47045.1"/>
    <property type="molecule type" value="Genomic_DNA"/>
</dbReference>
<sequence length="69" mass="8040">MREHLLKAIVSHRVGNRHPDVVNRVSSNDGVNLIRYSLNHGKKLVTNYMEVEYLLKVVALFRHGSFRRV</sequence>
<organism evidence="1">
    <name type="scientific">Candidatus Methanogaster sp. ANME-2c ERB4</name>
    <dbReference type="NCBI Taxonomy" id="2759911"/>
    <lineage>
        <taxon>Archaea</taxon>
        <taxon>Methanobacteriati</taxon>
        <taxon>Methanobacteriota</taxon>
        <taxon>Stenosarchaea group</taxon>
        <taxon>Methanomicrobia</taxon>
        <taxon>Methanosarcinales</taxon>
        <taxon>ANME-2 cluster</taxon>
        <taxon>Candidatus Methanogasteraceae</taxon>
        <taxon>Candidatus Methanogaster</taxon>
    </lineage>
</organism>
<gene>
    <name evidence="1" type="ORF">NBCJMJBN_00006</name>
</gene>
<dbReference type="AlphaFoldDB" id="A0A7G9YGB1"/>
<proteinExistence type="predicted"/>
<name>A0A7G9YGB1_9EURY</name>